<comment type="caution">
    <text evidence="3">The sequence shown here is derived from an EMBL/GenBank/DDBJ whole genome shotgun (WGS) entry which is preliminary data.</text>
</comment>
<name>A0A2P6V4K6_9CHLO</name>
<evidence type="ECO:0000256" key="2">
    <source>
        <dbReference type="ARBA" id="ARBA00023266"/>
    </source>
</evidence>
<reference evidence="3 4" key="1">
    <citation type="journal article" date="2018" name="Plant J.">
        <title>Genome sequences of Chlorella sorokiniana UTEX 1602 and Micractinium conductrix SAG 241.80: implications to maltose excretion by a green alga.</title>
        <authorList>
            <person name="Arriola M.B."/>
            <person name="Velmurugan N."/>
            <person name="Zhang Y."/>
            <person name="Plunkett M.H."/>
            <person name="Hondzo H."/>
            <person name="Barney B.M."/>
        </authorList>
    </citation>
    <scope>NUCLEOTIDE SEQUENCE [LARGE SCALE GENOMIC DNA]</scope>
    <source>
        <strain evidence="3 4">SAG 241.80</strain>
    </source>
</reference>
<dbReference type="Proteomes" id="UP000239649">
    <property type="component" value="Unassembled WGS sequence"/>
</dbReference>
<dbReference type="PANTHER" id="PTHR23300:SF0">
    <property type="entry name" value="METHANETHIOL OXIDASE"/>
    <property type="match status" value="1"/>
</dbReference>
<dbReference type="EMBL" id="LHPF02000030">
    <property type="protein sequence ID" value="PSC69022.1"/>
    <property type="molecule type" value="Genomic_DNA"/>
</dbReference>
<dbReference type="OrthoDB" id="10252446at2759"/>
<dbReference type="Pfam" id="PF05694">
    <property type="entry name" value="SBP56"/>
    <property type="match status" value="1"/>
</dbReference>
<organism evidence="3 4">
    <name type="scientific">Micractinium conductrix</name>
    <dbReference type="NCBI Taxonomy" id="554055"/>
    <lineage>
        <taxon>Eukaryota</taxon>
        <taxon>Viridiplantae</taxon>
        <taxon>Chlorophyta</taxon>
        <taxon>core chlorophytes</taxon>
        <taxon>Trebouxiophyceae</taxon>
        <taxon>Chlorellales</taxon>
        <taxon>Chlorellaceae</taxon>
        <taxon>Chlorella clade</taxon>
        <taxon>Micractinium</taxon>
    </lineage>
</organism>
<dbReference type="SUPFAM" id="SSF75011">
    <property type="entry name" value="3-carboxy-cis,cis-mucoante lactonizing enzyme"/>
    <property type="match status" value="1"/>
</dbReference>
<dbReference type="PANTHER" id="PTHR23300">
    <property type="entry name" value="METHANETHIOL OXIDASE"/>
    <property type="match status" value="1"/>
</dbReference>
<proteinExistence type="inferred from homology"/>
<protein>
    <submittedName>
        <fullName evidence="3">Selenium-binding 1</fullName>
    </submittedName>
</protein>
<evidence type="ECO:0000313" key="3">
    <source>
        <dbReference type="EMBL" id="PSC69022.1"/>
    </source>
</evidence>
<evidence type="ECO:0000256" key="1">
    <source>
        <dbReference type="ARBA" id="ARBA00005606"/>
    </source>
</evidence>
<dbReference type="InterPro" id="IPR008826">
    <property type="entry name" value="Se-bd"/>
</dbReference>
<sequence length="486" mass="53636">MACCQGALGYATPGDATRGPREEVLFVVAVALGERPDYLATVDVKAGSDTYSQVIHRTPVPYKDDELHHSGWNACSSCFGDDSKSRKYLVLPALKSGRVYGFDVETDPRAPTLGKIVEPAEIQEKTGLAYLHSSHCLGSGEIVISAMGDPQGHAKGGFVLLDGETFEVKGTWAKETTEFGYDFWYQPHHDVLVSTSWGAPEEFFKGFDPSQVPTKYGDLVYIWSWKDHELKQKIHLGPDGLIPLEVRALHDPWKPTFFVGAALSSNVIRLDKAVNGDVSWKPSVAIRQEWTKVEGWVLPELPPLITDIIISLDDKFIFFSNWLRGDLVQYDISDPLNPKFVSRVWLGGLIKKGSPLKVTGGLPEDTPEAPEVPLIQGREIRGGPQMLQLSLDGKRLYVTTSLFSPWDKQFYPELLEKGAQLLLVDVTEDGLQLNQDFLVDFGDEPEGPALAHEIRYPGGDCSSDIWVVETDPEFKAKAAAEGAAAH</sequence>
<keyword evidence="2" id="KW-0711">Selenium</keyword>
<dbReference type="STRING" id="554055.A0A2P6V4K6"/>
<dbReference type="AlphaFoldDB" id="A0A2P6V4K6"/>
<accession>A0A2P6V4K6</accession>
<evidence type="ECO:0000313" key="4">
    <source>
        <dbReference type="Proteomes" id="UP000239649"/>
    </source>
</evidence>
<gene>
    <name evidence="3" type="ORF">C2E20_7433</name>
</gene>
<comment type="similarity">
    <text evidence="1">Belongs to the selenium-binding protein family.</text>
</comment>
<dbReference type="GO" id="GO:0008430">
    <property type="term" value="F:selenium binding"/>
    <property type="evidence" value="ECO:0007669"/>
    <property type="project" value="InterPro"/>
</dbReference>
<keyword evidence="4" id="KW-1185">Reference proteome</keyword>